<feature type="transmembrane region" description="Helical" evidence="1">
    <location>
        <begin position="350"/>
        <end position="372"/>
    </location>
</feature>
<keyword evidence="1" id="KW-0812">Transmembrane</keyword>
<feature type="transmembrane region" description="Helical" evidence="1">
    <location>
        <begin position="81"/>
        <end position="100"/>
    </location>
</feature>
<name>A0ABY7G6B3_MYAAR</name>
<feature type="transmembrane region" description="Helical" evidence="1">
    <location>
        <begin position="268"/>
        <end position="290"/>
    </location>
</feature>
<keyword evidence="1" id="KW-0472">Membrane</keyword>
<dbReference type="EMBL" id="CP111026">
    <property type="protein sequence ID" value="WAR28857.1"/>
    <property type="molecule type" value="Genomic_DNA"/>
</dbReference>
<dbReference type="InterPro" id="IPR050327">
    <property type="entry name" value="Proton-linked_MCT"/>
</dbReference>
<dbReference type="Gene3D" id="1.20.1250.20">
    <property type="entry name" value="MFS general substrate transporter like domains"/>
    <property type="match status" value="1"/>
</dbReference>
<reference evidence="2" key="1">
    <citation type="submission" date="2022-11" db="EMBL/GenBank/DDBJ databases">
        <title>Centuries of genome instability and evolution in soft-shell clam transmissible cancer (bioRxiv).</title>
        <authorList>
            <person name="Hart S.F.M."/>
            <person name="Yonemitsu M.A."/>
            <person name="Giersch R.M."/>
            <person name="Beal B.F."/>
            <person name="Arriagada G."/>
            <person name="Davis B.W."/>
            <person name="Ostrander E.A."/>
            <person name="Goff S.P."/>
            <person name="Metzger M.J."/>
        </authorList>
    </citation>
    <scope>NUCLEOTIDE SEQUENCE</scope>
    <source>
        <strain evidence="2">MELC-2E11</strain>
        <tissue evidence="2">Siphon/mantle</tissue>
    </source>
</reference>
<dbReference type="Proteomes" id="UP001164746">
    <property type="component" value="Chromosome 15"/>
</dbReference>
<keyword evidence="3" id="KW-1185">Reference proteome</keyword>
<accession>A0ABY7G6B3</accession>
<feature type="transmembrane region" description="Helical" evidence="1">
    <location>
        <begin position="54"/>
        <end position="74"/>
    </location>
</feature>
<feature type="transmembrane region" description="Helical" evidence="1">
    <location>
        <begin position="106"/>
        <end position="132"/>
    </location>
</feature>
<evidence type="ECO:0000313" key="2">
    <source>
        <dbReference type="EMBL" id="WAR28857.1"/>
    </source>
</evidence>
<protein>
    <submittedName>
        <fullName evidence="2">MOT12-like protein</fullName>
    </submittedName>
</protein>
<evidence type="ECO:0000256" key="1">
    <source>
        <dbReference type="SAM" id="Phobius"/>
    </source>
</evidence>
<proteinExistence type="predicted"/>
<dbReference type="InterPro" id="IPR036259">
    <property type="entry name" value="MFS_trans_sf"/>
</dbReference>
<feature type="non-terminal residue" evidence="2">
    <location>
        <position position="405"/>
    </location>
</feature>
<dbReference type="Pfam" id="PF07690">
    <property type="entry name" value="MFS_1"/>
    <property type="match status" value="1"/>
</dbReference>
<feature type="transmembrane region" description="Helical" evidence="1">
    <location>
        <begin position="168"/>
        <end position="189"/>
    </location>
</feature>
<keyword evidence="1" id="KW-1133">Transmembrane helix</keyword>
<feature type="transmembrane region" description="Helical" evidence="1">
    <location>
        <begin position="233"/>
        <end position="256"/>
    </location>
</feature>
<dbReference type="InterPro" id="IPR011701">
    <property type="entry name" value="MFS"/>
</dbReference>
<gene>
    <name evidence="2" type="ORF">MAR_014561</name>
</gene>
<sequence length="405" mass="44299">MTSRTHDIDDGWAWVVLAAVYSGQLLLSTAMYTAGVLYVEMLDYYQDDATKTSIIGSLNSGLLCLLGPLVSICINKLSCRVTIFTGGVCLMLAYLSSAFVSNINLLILSIGVLGGIGNALSSVPFTVVLVYYFERRRNIVLILSQAVIGIAMFLASPLALWLLDEYGLKGTFLIIAGFCAHLCVCAVICKPSVKEAKVKIDTLKNKNETLRKPYKYCKCDSLLDLQVLKSLPFILFLMSTSTWNFMLSVCLMHLPNYVMTEGHNATDITVMMTIFSISNTVGRLSAVLIVDHKHLDNMVVHICCLAIACIITLSFPLYDHLLFAEYVFVAAIGLLTGLPNSLATPLTLTLVGVENISIAHGLVYFFCGIGFVSGPPLAGKRCILALPVWNVIQKHLQFLLLFVLS</sequence>
<organism evidence="2 3">
    <name type="scientific">Mya arenaria</name>
    <name type="common">Soft-shell clam</name>
    <dbReference type="NCBI Taxonomy" id="6604"/>
    <lineage>
        <taxon>Eukaryota</taxon>
        <taxon>Metazoa</taxon>
        <taxon>Spiralia</taxon>
        <taxon>Lophotrochozoa</taxon>
        <taxon>Mollusca</taxon>
        <taxon>Bivalvia</taxon>
        <taxon>Autobranchia</taxon>
        <taxon>Heteroconchia</taxon>
        <taxon>Euheterodonta</taxon>
        <taxon>Imparidentia</taxon>
        <taxon>Neoheterodontei</taxon>
        <taxon>Myida</taxon>
        <taxon>Myoidea</taxon>
        <taxon>Myidae</taxon>
        <taxon>Mya</taxon>
    </lineage>
</organism>
<dbReference type="PANTHER" id="PTHR11360">
    <property type="entry name" value="MONOCARBOXYLATE TRANSPORTER"/>
    <property type="match status" value="1"/>
</dbReference>
<feature type="transmembrane region" description="Helical" evidence="1">
    <location>
        <begin position="297"/>
        <end position="315"/>
    </location>
</feature>
<evidence type="ECO:0000313" key="3">
    <source>
        <dbReference type="Proteomes" id="UP001164746"/>
    </source>
</evidence>
<dbReference type="SUPFAM" id="SSF103473">
    <property type="entry name" value="MFS general substrate transporter"/>
    <property type="match status" value="1"/>
</dbReference>
<feature type="transmembrane region" description="Helical" evidence="1">
    <location>
        <begin position="139"/>
        <end position="162"/>
    </location>
</feature>
<feature type="transmembrane region" description="Helical" evidence="1">
    <location>
        <begin position="12"/>
        <end position="34"/>
    </location>
</feature>
<dbReference type="PANTHER" id="PTHR11360:SF284">
    <property type="entry name" value="EG:103B4.3 PROTEIN-RELATED"/>
    <property type="match status" value="1"/>
</dbReference>
<feature type="transmembrane region" description="Helical" evidence="1">
    <location>
        <begin position="321"/>
        <end position="338"/>
    </location>
</feature>